<evidence type="ECO:0000313" key="2">
    <source>
        <dbReference type="Proteomes" id="UP000283975"/>
    </source>
</evidence>
<organism evidence="1 2">
    <name type="scientific">Enterocloster bolteae</name>
    <dbReference type="NCBI Taxonomy" id="208479"/>
    <lineage>
        <taxon>Bacteria</taxon>
        <taxon>Bacillati</taxon>
        <taxon>Bacillota</taxon>
        <taxon>Clostridia</taxon>
        <taxon>Lachnospirales</taxon>
        <taxon>Lachnospiraceae</taxon>
        <taxon>Enterocloster</taxon>
    </lineage>
</organism>
<dbReference type="AlphaFoldDB" id="A0A414ASX8"/>
<reference evidence="1 2" key="1">
    <citation type="submission" date="2018-08" db="EMBL/GenBank/DDBJ databases">
        <title>A genome reference for cultivated species of the human gut microbiota.</title>
        <authorList>
            <person name="Zou Y."/>
            <person name="Xue W."/>
            <person name="Luo G."/>
        </authorList>
    </citation>
    <scope>NUCLEOTIDE SEQUENCE [LARGE SCALE GENOMIC DNA]</scope>
    <source>
        <strain evidence="1 2">AM35-14</strain>
    </source>
</reference>
<name>A0A414ASX8_9FIRM</name>
<dbReference type="EMBL" id="QSHZ01000020">
    <property type="protein sequence ID" value="RHC54639.1"/>
    <property type="molecule type" value="Genomic_DNA"/>
</dbReference>
<sequence>MKDRQIEHKVINGLLKQGYQPDKAVLEDIRKTIVRESTDKYHPYYILGLVCDYGFYLGVKGTQFEVPL</sequence>
<comment type="caution">
    <text evidence="1">The sequence shown here is derived from an EMBL/GenBank/DDBJ whole genome shotgun (WGS) entry which is preliminary data.</text>
</comment>
<proteinExistence type="predicted"/>
<accession>A0A414ASX8</accession>
<dbReference type="Proteomes" id="UP000283975">
    <property type="component" value="Unassembled WGS sequence"/>
</dbReference>
<evidence type="ECO:0000313" key="1">
    <source>
        <dbReference type="EMBL" id="RHC54639.1"/>
    </source>
</evidence>
<gene>
    <name evidence="1" type="ORF">DW839_18240</name>
</gene>
<protein>
    <submittedName>
        <fullName evidence="1">Uncharacterized protein</fullName>
    </submittedName>
</protein>